<protein>
    <submittedName>
        <fullName evidence="1">Rossmann fold nucleotide-binding protein</fullName>
    </submittedName>
</protein>
<evidence type="ECO:0000313" key="1">
    <source>
        <dbReference type="EMBL" id="ALO67991.1"/>
    </source>
</evidence>
<dbReference type="EMBL" id="CP013200">
    <property type="protein sequence ID" value="ALO67991.1"/>
    <property type="molecule type" value="Genomic_DNA"/>
</dbReference>
<dbReference type="PANTHER" id="PTHR43393">
    <property type="entry name" value="CYTOKININ RIBOSIDE 5'-MONOPHOSPHATE PHOSPHORIBOHYDROLASE"/>
    <property type="match status" value="1"/>
</dbReference>
<sequence>MNAPLEPQARTVEIEDLDRFAALIASGATSMRGWHFQSVDLRESSAALVALHASGAIFMGCSFARGVEELLRGRGALIFPALPHLPFNAYRGHLYTGAELFAGIATAEYQDVPDARIYQWSLQPRPALHATLATAMHDHAITDALDDFLASHPAPMVGVMGGHAAQRGTGAYTQATQLGRALTHAGFLVATGGGPGAMEAANLGAYLSTYDAGTLESALLTLSAVPGFHPSVTNWARAGMSVVERYPNGAQTLGIPTWFYGHEPPNVFASAIAKYFTNALREAILLDRSRGGIVFLPGAAGTVQEVFQDACENYYAAEGAVAPMVLVGRHYWNVEVPVLPLLATLATGRIMADFVHVVDTVEEACQVLAG</sequence>
<gene>
    <name evidence="1" type="ORF">AS189_17735</name>
</gene>
<organism evidence="1">
    <name type="scientific">Arthrobacter alpinus</name>
    <dbReference type="NCBI Taxonomy" id="656366"/>
    <lineage>
        <taxon>Bacteria</taxon>
        <taxon>Bacillati</taxon>
        <taxon>Actinomycetota</taxon>
        <taxon>Actinomycetes</taxon>
        <taxon>Micrococcales</taxon>
        <taxon>Micrococcaceae</taxon>
        <taxon>Arthrobacter</taxon>
    </lineage>
</organism>
<dbReference type="Gene3D" id="3.40.50.450">
    <property type="match status" value="1"/>
</dbReference>
<dbReference type="RefSeq" id="WP_062291933.1">
    <property type="nucleotide sequence ID" value="NZ_CP013200.1"/>
</dbReference>
<dbReference type="AlphaFoldDB" id="A0A0S2M3H9"/>
<name>A0A0S2M3H9_9MICC</name>
<dbReference type="InterPro" id="IPR052341">
    <property type="entry name" value="LOG_family_nucleotidases"/>
</dbReference>
<accession>A0A0S2M3H9</accession>
<dbReference type="InterPro" id="IPR041164">
    <property type="entry name" value="LDcluster4"/>
</dbReference>
<dbReference type="GO" id="GO:0005829">
    <property type="term" value="C:cytosol"/>
    <property type="evidence" value="ECO:0007669"/>
    <property type="project" value="TreeGrafter"/>
</dbReference>
<dbReference type="PANTHER" id="PTHR43393:SF3">
    <property type="entry name" value="LYSINE DECARBOXYLASE-LIKE PROTEIN"/>
    <property type="match status" value="1"/>
</dbReference>
<proteinExistence type="predicted"/>
<dbReference type="Proteomes" id="UP000059574">
    <property type="component" value="Chromosome"/>
</dbReference>
<reference evidence="1" key="1">
    <citation type="journal article" date="2016" name="J. Biotechnol.">
        <title>Complete genome sequence of Arthrobacter alpinus ERGS4:06, a yellow pigmented bacterium tolerant to cold and radiations isolated from Sikkim Himalaya.</title>
        <authorList>
            <person name="Kumar R."/>
            <person name="Singh D."/>
            <person name="Swarnkar M.K."/>
            <person name="Singh A.K."/>
            <person name="Kumar S."/>
        </authorList>
    </citation>
    <scope>NUCLEOTIDE SEQUENCE [LARGE SCALE GENOMIC DNA]</scope>
    <source>
        <strain evidence="1">ERGS4:06</strain>
    </source>
</reference>
<dbReference type="Pfam" id="PF18306">
    <property type="entry name" value="LDcluster4"/>
    <property type="match status" value="1"/>
</dbReference>
<dbReference type="SUPFAM" id="SSF102405">
    <property type="entry name" value="MCP/YpsA-like"/>
    <property type="match status" value="1"/>
</dbReference>